<organism evidence="3 4">
    <name type="scientific">Sphingomonas aerophila</name>
    <dbReference type="NCBI Taxonomy" id="1344948"/>
    <lineage>
        <taxon>Bacteria</taxon>
        <taxon>Pseudomonadati</taxon>
        <taxon>Pseudomonadota</taxon>
        <taxon>Alphaproteobacteria</taxon>
        <taxon>Sphingomonadales</taxon>
        <taxon>Sphingomonadaceae</taxon>
        <taxon>Sphingomonas</taxon>
    </lineage>
</organism>
<dbReference type="InterPro" id="IPR036873">
    <property type="entry name" value="Rhodanese-like_dom_sf"/>
</dbReference>
<dbReference type="SUPFAM" id="SSF52821">
    <property type="entry name" value="Rhodanese/Cell cycle control phosphatase"/>
    <property type="match status" value="1"/>
</dbReference>
<evidence type="ECO:0000256" key="1">
    <source>
        <dbReference type="SAM" id="MobiDB-lite"/>
    </source>
</evidence>
<dbReference type="Proteomes" id="UP000546200">
    <property type="component" value="Unassembled WGS sequence"/>
</dbReference>
<comment type="caution">
    <text evidence="3">The sequence shown here is derived from an EMBL/GenBank/DDBJ whole genome shotgun (WGS) entry which is preliminary data.</text>
</comment>
<protein>
    <submittedName>
        <fullName evidence="3">Rhodanese-related sulfurtransferase</fullName>
    </submittedName>
</protein>
<name>A0A7W9BCZ5_9SPHN</name>
<dbReference type="Pfam" id="PF09828">
    <property type="entry name" value="ChrB_C"/>
    <property type="match status" value="1"/>
</dbReference>
<dbReference type="Gene3D" id="3.40.250.10">
    <property type="entry name" value="Rhodanese-like domain"/>
    <property type="match status" value="1"/>
</dbReference>
<gene>
    <name evidence="3" type="ORF">FHS94_001743</name>
</gene>
<sequence length="282" mass="30443">MPAHFAITPDKLARLIALPGSPRIIDLRVLPQKAVPGSLPAPDPDPSRWNGSTGQSVVVVDEDGSGPAVAAAAILRSDGVAAEALEGGFSAWLAADLPTVSLAHLPPRHDDDRTWWVTRARPKVDRIACPWLIRRFVDPNARFLFVPPGDVLAVAARQQAEPFDIEDDRVFWSHRGERCTFDTMVEAFGLATHAPLAVLAAIVRGADTDRLDLVPEAAGLLAISLGLSRIHSDDHAQLDAGMIVYDALYRWCRDAQGEKHNWASHQPARGPAQGTAPKQVLA</sequence>
<evidence type="ECO:0000313" key="3">
    <source>
        <dbReference type="EMBL" id="MBB5714902.1"/>
    </source>
</evidence>
<keyword evidence="3" id="KW-0808">Transferase</keyword>
<evidence type="ECO:0000259" key="2">
    <source>
        <dbReference type="PROSITE" id="PS50206"/>
    </source>
</evidence>
<feature type="region of interest" description="Disordered" evidence="1">
    <location>
        <begin position="262"/>
        <end position="282"/>
    </location>
</feature>
<dbReference type="PROSITE" id="PS50206">
    <property type="entry name" value="RHODANESE_3"/>
    <property type="match status" value="1"/>
</dbReference>
<proteinExistence type="predicted"/>
<dbReference type="InterPro" id="IPR001763">
    <property type="entry name" value="Rhodanese-like_dom"/>
</dbReference>
<dbReference type="InterPro" id="IPR018634">
    <property type="entry name" value="ChrB_C"/>
</dbReference>
<dbReference type="GO" id="GO:0016740">
    <property type="term" value="F:transferase activity"/>
    <property type="evidence" value="ECO:0007669"/>
    <property type="project" value="UniProtKB-KW"/>
</dbReference>
<reference evidence="3 4" key="1">
    <citation type="submission" date="2020-08" db="EMBL/GenBank/DDBJ databases">
        <title>Genomic Encyclopedia of Type Strains, Phase IV (KMG-IV): sequencing the most valuable type-strain genomes for metagenomic binning, comparative biology and taxonomic classification.</title>
        <authorList>
            <person name="Goeker M."/>
        </authorList>
    </citation>
    <scope>NUCLEOTIDE SEQUENCE [LARGE SCALE GENOMIC DNA]</scope>
    <source>
        <strain evidence="3 4">DSM 100044</strain>
    </source>
</reference>
<keyword evidence="4" id="KW-1185">Reference proteome</keyword>
<dbReference type="EMBL" id="JACIJK010000005">
    <property type="protein sequence ID" value="MBB5714902.1"/>
    <property type="molecule type" value="Genomic_DNA"/>
</dbReference>
<dbReference type="AlphaFoldDB" id="A0A7W9BCZ5"/>
<evidence type="ECO:0000313" key="4">
    <source>
        <dbReference type="Proteomes" id="UP000546200"/>
    </source>
</evidence>
<accession>A0A7W9BCZ5</accession>
<dbReference type="RefSeq" id="WP_184056669.1">
    <property type="nucleotide sequence ID" value="NZ_JACIJK010000005.1"/>
</dbReference>
<feature type="domain" description="Rhodanese" evidence="2">
    <location>
        <begin position="18"/>
        <end position="101"/>
    </location>
</feature>